<dbReference type="Proteomes" id="UP000255102">
    <property type="component" value="Unassembled WGS sequence"/>
</dbReference>
<dbReference type="PANTHER" id="PTHR18919:SF164">
    <property type="entry name" value="ACETYL-COA ACETYLTRANSFERASE"/>
    <property type="match status" value="1"/>
</dbReference>
<dbReference type="SUPFAM" id="SSF53901">
    <property type="entry name" value="Thiolase-like"/>
    <property type="match status" value="1"/>
</dbReference>
<dbReference type="EMBL" id="UGPW01000001">
    <property type="protein sequence ID" value="STY87142.1"/>
    <property type="molecule type" value="Genomic_DNA"/>
</dbReference>
<evidence type="ECO:0000256" key="2">
    <source>
        <dbReference type="ARBA" id="ARBA00022679"/>
    </source>
</evidence>
<evidence type="ECO:0000256" key="3">
    <source>
        <dbReference type="ARBA" id="ARBA00023315"/>
    </source>
</evidence>
<dbReference type="PROSITE" id="PS00098">
    <property type="entry name" value="THIOLASE_1"/>
    <property type="match status" value="1"/>
</dbReference>
<dbReference type="InterPro" id="IPR016039">
    <property type="entry name" value="Thiolase-like"/>
</dbReference>
<comment type="similarity">
    <text evidence="1">Belongs to the thiolase-like superfamily. Thiolase family.</text>
</comment>
<keyword evidence="3 5" id="KW-0012">Acyltransferase</keyword>
<dbReference type="InterPro" id="IPR002155">
    <property type="entry name" value="Thiolase"/>
</dbReference>
<proteinExistence type="inferred from homology"/>
<organism evidence="5 6">
    <name type="scientific">Moraxella ovis</name>
    <dbReference type="NCBI Taxonomy" id="29433"/>
    <lineage>
        <taxon>Bacteria</taxon>
        <taxon>Pseudomonadati</taxon>
        <taxon>Pseudomonadota</taxon>
        <taxon>Gammaproteobacteria</taxon>
        <taxon>Moraxellales</taxon>
        <taxon>Moraxellaceae</taxon>
        <taxon>Moraxella</taxon>
    </lineage>
</organism>
<accession>A0A378PK46</accession>
<sequence>MSNPVIISASRTPMGAFQGAFASLSSPQLGAVAIRSVLDKAGVSDDKIDEVIMGCVLSAGVGQAPARQPMRLANMPDSVGATMINKVCGSGLMSVMTACNAIKAGDKSAVIAGGMDSMTNAPYALPKARGGFRMGHGEVLDLMFFDGLQDAESGKLMGVYAQEMADKKGYTRTQMDEFAISSLKKSHECH</sequence>
<feature type="domain" description="Thiolase N-terminal" evidence="4">
    <location>
        <begin position="5"/>
        <end position="188"/>
    </location>
</feature>
<protein>
    <submittedName>
        <fullName evidence="5">Acetyl-CoA acetyltransferase</fullName>
        <ecNumber evidence="5">2.3.1.9</ecNumber>
    </submittedName>
</protein>
<dbReference type="GO" id="GO:0003985">
    <property type="term" value="F:acetyl-CoA C-acetyltransferase activity"/>
    <property type="evidence" value="ECO:0007669"/>
    <property type="project" value="UniProtKB-EC"/>
</dbReference>
<dbReference type="CDD" id="cd00751">
    <property type="entry name" value="thiolase"/>
    <property type="match status" value="1"/>
</dbReference>
<name>A0A378PK46_9GAMM</name>
<dbReference type="InterPro" id="IPR020615">
    <property type="entry name" value="Thiolase_acyl_enz_int_AS"/>
</dbReference>
<dbReference type="AlphaFoldDB" id="A0A378PK46"/>
<reference evidence="5 6" key="1">
    <citation type="submission" date="2018-06" db="EMBL/GenBank/DDBJ databases">
        <authorList>
            <consortium name="Pathogen Informatics"/>
            <person name="Doyle S."/>
        </authorList>
    </citation>
    <scope>NUCLEOTIDE SEQUENCE [LARGE SCALE GENOMIC DNA]</scope>
    <source>
        <strain evidence="5 6">NCTC11227</strain>
    </source>
</reference>
<dbReference type="Gene3D" id="3.40.47.10">
    <property type="match status" value="2"/>
</dbReference>
<evidence type="ECO:0000313" key="6">
    <source>
        <dbReference type="Proteomes" id="UP000255102"/>
    </source>
</evidence>
<keyword evidence="2 5" id="KW-0808">Transferase</keyword>
<gene>
    <name evidence="5" type="primary">thlA_2</name>
    <name evidence="5" type="ORF">NCTC11227_01141</name>
</gene>
<dbReference type="EC" id="2.3.1.9" evidence="5"/>
<evidence type="ECO:0000313" key="5">
    <source>
        <dbReference type="EMBL" id="STY87142.1"/>
    </source>
</evidence>
<dbReference type="InterPro" id="IPR020616">
    <property type="entry name" value="Thiolase_N"/>
</dbReference>
<evidence type="ECO:0000256" key="1">
    <source>
        <dbReference type="ARBA" id="ARBA00010982"/>
    </source>
</evidence>
<evidence type="ECO:0000259" key="4">
    <source>
        <dbReference type="Pfam" id="PF00108"/>
    </source>
</evidence>
<dbReference type="Pfam" id="PF00108">
    <property type="entry name" value="Thiolase_N"/>
    <property type="match status" value="1"/>
</dbReference>
<dbReference type="PANTHER" id="PTHR18919">
    <property type="entry name" value="ACETYL-COA C-ACYLTRANSFERASE"/>
    <property type="match status" value="1"/>
</dbReference>